<accession>A0ACB7ZSK8</accession>
<sequence length="66" mass="7715">LLKYQRPQTKESDIPHRTKLREEILTKAVEAEVKIREHYKNIPGQISITFDAWTSKAYDPYLAITA</sequence>
<name>A0ACB7ZSK8_9AGAM</name>
<feature type="non-terminal residue" evidence="1">
    <location>
        <position position="66"/>
    </location>
</feature>
<evidence type="ECO:0000313" key="1">
    <source>
        <dbReference type="EMBL" id="KAH7903788.1"/>
    </source>
</evidence>
<dbReference type="Proteomes" id="UP000790377">
    <property type="component" value="Unassembled WGS sequence"/>
</dbReference>
<reference evidence="1" key="1">
    <citation type="journal article" date="2021" name="New Phytol.">
        <title>Evolutionary innovations through gain and loss of genes in the ectomycorrhizal Boletales.</title>
        <authorList>
            <person name="Wu G."/>
            <person name="Miyauchi S."/>
            <person name="Morin E."/>
            <person name="Kuo A."/>
            <person name="Drula E."/>
            <person name="Varga T."/>
            <person name="Kohler A."/>
            <person name="Feng B."/>
            <person name="Cao Y."/>
            <person name="Lipzen A."/>
            <person name="Daum C."/>
            <person name="Hundley H."/>
            <person name="Pangilinan J."/>
            <person name="Johnson J."/>
            <person name="Barry K."/>
            <person name="LaButti K."/>
            <person name="Ng V."/>
            <person name="Ahrendt S."/>
            <person name="Min B."/>
            <person name="Choi I.G."/>
            <person name="Park H."/>
            <person name="Plett J.M."/>
            <person name="Magnuson J."/>
            <person name="Spatafora J.W."/>
            <person name="Nagy L.G."/>
            <person name="Henrissat B."/>
            <person name="Grigoriev I.V."/>
            <person name="Yang Z.L."/>
            <person name="Xu J."/>
            <person name="Martin F.M."/>
        </authorList>
    </citation>
    <scope>NUCLEOTIDE SEQUENCE</scope>
    <source>
        <strain evidence="1">ATCC 28755</strain>
    </source>
</reference>
<proteinExistence type="predicted"/>
<organism evidence="1 2">
    <name type="scientific">Hygrophoropsis aurantiaca</name>
    <dbReference type="NCBI Taxonomy" id="72124"/>
    <lineage>
        <taxon>Eukaryota</taxon>
        <taxon>Fungi</taxon>
        <taxon>Dikarya</taxon>
        <taxon>Basidiomycota</taxon>
        <taxon>Agaricomycotina</taxon>
        <taxon>Agaricomycetes</taxon>
        <taxon>Agaricomycetidae</taxon>
        <taxon>Boletales</taxon>
        <taxon>Coniophorineae</taxon>
        <taxon>Hygrophoropsidaceae</taxon>
        <taxon>Hygrophoropsis</taxon>
    </lineage>
</organism>
<keyword evidence="2" id="KW-1185">Reference proteome</keyword>
<gene>
    <name evidence="1" type="ORF">BJ138DRAFT_990081</name>
</gene>
<feature type="non-terminal residue" evidence="1">
    <location>
        <position position="1"/>
    </location>
</feature>
<comment type="caution">
    <text evidence="1">The sequence shown here is derived from an EMBL/GenBank/DDBJ whole genome shotgun (WGS) entry which is preliminary data.</text>
</comment>
<protein>
    <submittedName>
        <fullName evidence="1">Uncharacterized protein</fullName>
    </submittedName>
</protein>
<evidence type="ECO:0000313" key="2">
    <source>
        <dbReference type="Proteomes" id="UP000790377"/>
    </source>
</evidence>
<dbReference type="EMBL" id="MU268761">
    <property type="protein sequence ID" value="KAH7903788.1"/>
    <property type="molecule type" value="Genomic_DNA"/>
</dbReference>